<keyword evidence="3" id="KW-0472">Membrane</keyword>
<feature type="domain" description="Putative zinc-finger" evidence="4">
    <location>
        <begin position="8"/>
        <end position="34"/>
    </location>
</feature>
<dbReference type="InterPro" id="IPR041916">
    <property type="entry name" value="Anti_sigma_zinc_sf"/>
</dbReference>
<dbReference type="RefSeq" id="WP_073252985.1">
    <property type="nucleotide sequence ID" value="NZ_FRCR01000001.1"/>
</dbReference>
<dbReference type="EMBL" id="FRCR01000001">
    <property type="protein sequence ID" value="SHM04536.1"/>
    <property type="molecule type" value="Genomic_DNA"/>
</dbReference>
<evidence type="ECO:0000259" key="5">
    <source>
        <dbReference type="Pfam" id="PF14285"/>
    </source>
</evidence>
<evidence type="ECO:0000313" key="6">
    <source>
        <dbReference type="EMBL" id="SHM04536.1"/>
    </source>
</evidence>
<dbReference type="Pfam" id="PF13490">
    <property type="entry name" value="zf-HC2"/>
    <property type="match status" value="1"/>
</dbReference>
<name>A0A1M7FKL4_9FIRM</name>
<dbReference type="STRING" id="447595.SAMN05660826_00055"/>
<evidence type="ECO:0000256" key="1">
    <source>
        <dbReference type="ARBA" id="ARBA00024353"/>
    </source>
</evidence>
<protein>
    <recommendedName>
        <fullName evidence="2">Anti-sigma-W factor RsiW</fullName>
    </recommendedName>
</protein>
<proteinExistence type="inferred from homology"/>
<keyword evidence="3" id="KW-0812">Transmembrane</keyword>
<dbReference type="OrthoDB" id="2079550at2"/>
<reference evidence="7" key="1">
    <citation type="submission" date="2016-11" db="EMBL/GenBank/DDBJ databases">
        <authorList>
            <person name="Varghese N."/>
            <person name="Submissions S."/>
        </authorList>
    </citation>
    <scope>NUCLEOTIDE SEQUENCE [LARGE SCALE GENOMIC DNA]</scope>
    <source>
        <strain evidence="7">DSM 18802</strain>
    </source>
</reference>
<keyword evidence="7" id="KW-1185">Reference proteome</keyword>
<accession>A0A1M7FKL4</accession>
<dbReference type="Pfam" id="PF14285">
    <property type="entry name" value="DUF4367"/>
    <property type="match status" value="1"/>
</dbReference>
<feature type="transmembrane region" description="Helical" evidence="3">
    <location>
        <begin position="83"/>
        <end position="102"/>
    </location>
</feature>
<comment type="similarity">
    <text evidence="1">Belongs to the zinc-associated anti-sigma factor (ZAS) superfamily. Anti-sigma-W factor family.</text>
</comment>
<dbReference type="Proteomes" id="UP000184375">
    <property type="component" value="Unassembled WGS sequence"/>
</dbReference>
<gene>
    <name evidence="6" type="ORF">SAMN05660826_00055</name>
</gene>
<evidence type="ECO:0000256" key="2">
    <source>
        <dbReference type="ARBA" id="ARBA00024438"/>
    </source>
</evidence>
<sequence>MCYDDGILQAYLDGELDESEKEMVKTHLDTCAKCKNALDELKDLDEFAKEKLAIDFNPSMEFLKKRYKYFMIRKGAENMIKKYGKAVAAFAGVLLVFSAVLVSPVRDAMADFLGVFRMSRIEAVKITPGDIEKIRQRLNEGGIKEIDLEQFGKFRSIGGGFEEIKPEEVESAAEKVDFDFRPFGELDGYKLAFVGVEKPQKIEITPDVEGINRLIMAFGGEKTLPEEMDGKTFVIRTTGTVRQTFVSEEERANFKSFAITQVGAPEIQVPEGVDLNAVREAMLELPLLPENIRQQLSGIENWQATIPIPVDAEHSKVEDITVKGKPALLVKNRWGDNTFNYAILWTDNQTIFALDGSLPLEEMLKIAESLR</sequence>
<evidence type="ECO:0000259" key="4">
    <source>
        <dbReference type="Pfam" id="PF13490"/>
    </source>
</evidence>
<evidence type="ECO:0000256" key="3">
    <source>
        <dbReference type="SAM" id="Phobius"/>
    </source>
</evidence>
<feature type="domain" description="DUF4367" evidence="5">
    <location>
        <begin position="310"/>
        <end position="370"/>
    </location>
</feature>
<keyword evidence="3" id="KW-1133">Transmembrane helix</keyword>
<dbReference type="InterPro" id="IPR027383">
    <property type="entry name" value="Znf_put"/>
</dbReference>
<organism evidence="6 7">
    <name type="scientific">Caldanaerovirga acetigignens</name>
    <dbReference type="NCBI Taxonomy" id="447595"/>
    <lineage>
        <taxon>Bacteria</taxon>
        <taxon>Bacillati</taxon>
        <taxon>Bacillota</taxon>
        <taxon>Clostridia</taxon>
        <taxon>Thermosediminibacterales</taxon>
        <taxon>Thermosediminibacteraceae</taxon>
        <taxon>Caldanaerovirga</taxon>
    </lineage>
</organism>
<dbReference type="InterPro" id="IPR025377">
    <property type="entry name" value="DUF4367"/>
</dbReference>
<dbReference type="Gene3D" id="1.10.10.1320">
    <property type="entry name" value="Anti-sigma factor, zinc-finger domain"/>
    <property type="match status" value="1"/>
</dbReference>
<evidence type="ECO:0000313" key="7">
    <source>
        <dbReference type="Proteomes" id="UP000184375"/>
    </source>
</evidence>
<dbReference type="AlphaFoldDB" id="A0A1M7FKL4"/>